<comment type="caution">
    <text evidence="4">The sequence shown here is derived from an EMBL/GenBank/DDBJ whole genome shotgun (WGS) entry which is preliminary data.</text>
</comment>
<dbReference type="InterPro" id="IPR027385">
    <property type="entry name" value="Beta-barrel_OMP"/>
</dbReference>
<feature type="signal peptide" evidence="2">
    <location>
        <begin position="1"/>
        <end position="26"/>
    </location>
</feature>
<protein>
    <submittedName>
        <fullName evidence="4">Outer membrane beta-barrel protein</fullName>
    </submittedName>
</protein>
<evidence type="ECO:0000256" key="2">
    <source>
        <dbReference type="SAM" id="SignalP"/>
    </source>
</evidence>
<dbReference type="RefSeq" id="WP_316773556.1">
    <property type="nucleotide sequence ID" value="NZ_JASMWN010000002.1"/>
</dbReference>
<reference evidence="5" key="1">
    <citation type="submission" date="2023-05" db="EMBL/GenBank/DDBJ databases">
        <title>Sedimentitalea sp. nov. JM2-8.</title>
        <authorList>
            <person name="Huang J."/>
        </authorList>
    </citation>
    <scope>NUCLEOTIDE SEQUENCE [LARGE SCALE GENOMIC DNA]</scope>
    <source>
        <strain evidence="5">KHS03</strain>
    </source>
</reference>
<dbReference type="SUPFAM" id="SSF103515">
    <property type="entry name" value="Autotransporter"/>
    <property type="match status" value="1"/>
</dbReference>
<sequence length="196" mass="20788">MIKRTTTALLFASAATAALATAPAQAGDFAGGYLGVQLGYAYGDFDLGSAVDTLTDFDSDSVIGGISGGYLWAVGNGWYVGPEFQYDWANITINNADTNQSATFDGIARLNVIGGYELGNGMLYGSLGYAYTDLNGVGDFFDGSSDGYAIGFGYDWWVDDNWTVGAEYLYQSFDGIGSGGGDVDLSTIYLRTSYRF</sequence>
<evidence type="ECO:0000256" key="1">
    <source>
        <dbReference type="ARBA" id="ARBA00022729"/>
    </source>
</evidence>
<dbReference type="InterPro" id="IPR036709">
    <property type="entry name" value="Autotransporte_beta_dom_sf"/>
</dbReference>
<dbReference type="Proteomes" id="UP001255416">
    <property type="component" value="Unassembled WGS sequence"/>
</dbReference>
<keyword evidence="5" id="KW-1185">Reference proteome</keyword>
<feature type="chain" id="PRO_5047337218" evidence="2">
    <location>
        <begin position="27"/>
        <end position="196"/>
    </location>
</feature>
<evidence type="ECO:0000313" key="4">
    <source>
        <dbReference type="EMBL" id="MDU9003019.1"/>
    </source>
</evidence>
<organism evidence="4 5">
    <name type="scientific">Sedimentitalea todarodis</name>
    <dbReference type="NCBI Taxonomy" id="1631240"/>
    <lineage>
        <taxon>Bacteria</taxon>
        <taxon>Pseudomonadati</taxon>
        <taxon>Pseudomonadota</taxon>
        <taxon>Alphaproteobacteria</taxon>
        <taxon>Rhodobacterales</taxon>
        <taxon>Paracoccaceae</taxon>
        <taxon>Sedimentitalea</taxon>
    </lineage>
</organism>
<accession>A0ABU3VA26</accession>
<dbReference type="EMBL" id="JASMWN010000002">
    <property type="protein sequence ID" value="MDU9003019.1"/>
    <property type="molecule type" value="Genomic_DNA"/>
</dbReference>
<proteinExistence type="predicted"/>
<gene>
    <name evidence="4" type="ORF">QO231_04015</name>
</gene>
<feature type="domain" description="Outer membrane protein beta-barrel" evidence="3">
    <location>
        <begin position="13"/>
        <end position="196"/>
    </location>
</feature>
<evidence type="ECO:0000313" key="5">
    <source>
        <dbReference type="Proteomes" id="UP001255416"/>
    </source>
</evidence>
<name>A0ABU3VA26_9RHOB</name>
<keyword evidence="1 2" id="KW-0732">Signal</keyword>
<dbReference type="Pfam" id="PF13505">
    <property type="entry name" value="OMP_b-brl"/>
    <property type="match status" value="1"/>
</dbReference>
<dbReference type="Gene3D" id="2.40.128.130">
    <property type="entry name" value="Autotransporter beta-domain"/>
    <property type="match status" value="1"/>
</dbReference>
<evidence type="ECO:0000259" key="3">
    <source>
        <dbReference type="Pfam" id="PF13505"/>
    </source>
</evidence>